<evidence type="ECO:0000256" key="1">
    <source>
        <dbReference type="PROSITE-ProRule" id="PRU00339"/>
    </source>
</evidence>
<keyword evidence="4" id="KW-1185">Reference proteome</keyword>
<dbReference type="KEGG" id="spar:SPRG_00752"/>
<feature type="region of interest" description="Disordered" evidence="2">
    <location>
        <begin position="1"/>
        <end position="28"/>
    </location>
</feature>
<dbReference type="GeneID" id="24123381"/>
<feature type="region of interest" description="Disordered" evidence="2">
    <location>
        <begin position="102"/>
        <end position="140"/>
    </location>
</feature>
<sequence>MTSNSPLRRVLSTPKMPHLSPDCALSDRPETPLVEVPRATTVPLVAVRQWAPDECHPRTAIGNKRQLAEPHTKSTPTLGAYKAAPLFVEPIALAARMHLPMEATAKRPRSKPTKSMVSRPSVAPSDVPKESISPPKHKPTSLLEHHAAMTLQRYFRRNLLTPSQVQTATRTQPRDVDNSAALSAAYEAREAETAHLRTIQVHYCTGLSHQEAGEWELAEESYALALDVPTSASFATIRVNLASACLSQGKFADAQRILSSAVAIAPTCVPALYNHGLADWHMGDLHAAATKFTKVLTLAPSHGKAIYALHVLKSKFDTVIHD</sequence>
<proteinExistence type="predicted"/>
<evidence type="ECO:0000313" key="3">
    <source>
        <dbReference type="EMBL" id="KDO34688.1"/>
    </source>
</evidence>
<accession>A0A067CW44</accession>
<keyword evidence="1" id="KW-0802">TPR repeat</keyword>
<dbReference type="InterPro" id="IPR011990">
    <property type="entry name" value="TPR-like_helical_dom_sf"/>
</dbReference>
<protein>
    <submittedName>
        <fullName evidence="3">Uncharacterized protein</fullName>
    </submittedName>
</protein>
<dbReference type="RefSeq" id="XP_012194360.1">
    <property type="nucleotide sequence ID" value="XM_012338970.1"/>
</dbReference>
<name>A0A067CW44_SAPPC</name>
<dbReference type="InterPro" id="IPR019734">
    <property type="entry name" value="TPR_rpt"/>
</dbReference>
<dbReference type="AlphaFoldDB" id="A0A067CW44"/>
<dbReference type="STRING" id="695850.A0A067CW44"/>
<evidence type="ECO:0000256" key="2">
    <source>
        <dbReference type="SAM" id="MobiDB-lite"/>
    </source>
</evidence>
<dbReference type="EMBL" id="KK583190">
    <property type="protein sequence ID" value="KDO34688.1"/>
    <property type="molecule type" value="Genomic_DNA"/>
</dbReference>
<feature type="repeat" description="TPR" evidence="1">
    <location>
        <begin position="269"/>
        <end position="302"/>
    </location>
</feature>
<dbReference type="SUPFAM" id="SSF48452">
    <property type="entry name" value="TPR-like"/>
    <property type="match status" value="1"/>
</dbReference>
<reference evidence="3 4" key="1">
    <citation type="journal article" date="2013" name="PLoS Genet.">
        <title>Distinctive expansion of potential virulence genes in the genome of the oomycete fish pathogen Saprolegnia parasitica.</title>
        <authorList>
            <person name="Jiang R.H."/>
            <person name="de Bruijn I."/>
            <person name="Haas B.J."/>
            <person name="Belmonte R."/>
            <person name="Lobach L."/>
            <person name="Christie J."/>
            <person name="van den Ackerveken G."/>
            <person name="Bottin A."/>
            <person name="Bulone V."/>
            <person name="Diaz-Moreno S.M."/>
            <person name="Dumas B."/>
            <person name="Fan L."/>
            <person name="Gaulin E."/>
            <person name="Govers F."/>
            <person name="Grenville-Briggs L.J."/>
            <person name="Horner N.R."/>
            <person name="Levin J.Z."/>
            <person name="Mammella M."/>
            <person name="Meijer H.J."/>
            <person name="Morris P."/>
            <person name="Nusbaum C."/>
            <person name="Oome S."/>
            <person name="Phillips A.J."/>
            <person name="van Rooyen D."/>
            <person name="Rzeszutek E."/>
            <person name="Saraiva M."/>
            <person name="Secombes C.J."/>
            <person name="Seidl M.F."/>
            <person name="Snel B."/>
            <person name="Stassen J.H."/>
            <person name="Sykes S."/>
            <person name="Tripathy S."/>
            <person name="van den Berg H."/>
            <person name="Vega-Arreguin J.C."/>
            <person name="Wawra S."/>
            <person name="Young S.K."/>
            <person name="Zeng Q."/>
            <person name="Dieguez-Uribeondo J."/>
            <person name="Russ C."/>
            <person name="Tyler B.M."/>
            <person name="van West P."/>
        </authorList>
    </citation>
    <scope>NUCLEOTIDE SEQUENCE [LARGE SCALE GENOMIC DNA]</scope>
    <source>
        <strain evidence="3 4">CBS 223.65</strain>
    </source>
</reference>
<dbReference type="OrthoDB" id="77771at2759"/>
<dbReference type="Gene3D" id="1.25.40.10">
    <property type="entry name" value="Tetratricopeptide repeat domain"/>
    <property type="match status" value="1"/>
</dbReference>
<dbReference type="SMART" id="SM00028">
    <property type="entry name" value="TPR"/>
    <property type="match status" value="3"/>
</dbReference>
<dbReference type="Proteomes" id="UP000030745">
    <property type="component" value="Unassembled WGS sequence"/>
</dbReference>
<evidence type="ECO:0000313" key="4">
    <source>
        <dbReference type="Proteomes" id="UP000030745"/>
    </source>
</evidence>
<dbReference type="VEuPathDB" id="FungiDB:SPRG_00752"/>
<gene>
    <name evidence="3" type="ORF">SPRG_00752</name>
</gene>
<organism evidence="3 4">
    <name type="scientific">Saprolegnia parasitica (strain CBS 223.65)</name>
    <dbReference type="NCBI Taxonomy" id="695850"/>
    <lineage>
        <taxon>Eukaryota</taxon>
        <taxon>Sar</taxon>
        <taxon>Stramenopiles</taxon>
        <taxon>Oomycota</taxon>
        <taxon>Saprolegniomycetes</taxon>
        <taxon>Saprolegniales</taxon>
        <taxon>Saprolegniaceae</taxon>
        <taxon>Saprolegnia</taxon>
    </lineage>
</organism>
<dbReference type="PROSITE" id="PS50005">
    <property type="entry name" value="TPR"/>
    <property type="match status" value="1"/>
</dbReference>